<evidence type="ECO:0000313" key="9">
    <source>
        <dbReference type="Proteomes" id="UP001153555"/>
    </source>
</evidence>
<comment type="similarity">
    <text evidence="1">Belongs to the GST superfamily. HSP26 family.</text>
</comment>
<dbReference type="GO" id="GO:0005737">
    <property type="term" value="C:cytoplasm"/>
    <property type="evidence" value="ECO:0007669"/>
    <property type="project" value="TreeGrafter"/>
</dbReference>
<evidence type="ECO:0000256" key="5">
    <source>
        <dbReference type="ARBA" id="ARBA00071370"/>
    </source>
</evidence>
<feature type="domain" description="GST C-terminal" evidence="7">
    <location>
        <begin position="115"/>
        <end position="241"/>
    </location>
</feature>
<dbReference type="OrthoDB" id="4951845at2759"/>
<dbReference type="InterPro" id="IPR040079">
    <property type="entry name" value="Glutathione_S-Trfase"/>
</dbReference>
<evidence type="ECO:0000256" key="1">
    <source>
        <dbReference type="ARBA" id="ARBA00009929"/>
    </source>
</evidence>
<dbReference type="GO" id="GO:0006749">
    <property type="term" value="P:glutathione metabolic process"/>
    <property type="evidence" value="ECO:0007669"/>
    <property type="project" value="InterPro"/>
</dbReference>
<dbReference type="InterPro" id="IPR010987">
    <property type="entry name" value="Glutathione-S-Trfase_C-like"/>
</dbReference>
<dbReference type="CDD" id="cd03058">
    <property type="entry name" value="GST_N_Tau"/>
    <property type="match status" value="1"/>
</dbReference>
<dbReference type="InterPro" id="IPR045073">
    <property type="entry name" value="Omega/Tau-like"/>
</dbReference>
<dbReference type="SFLD" id="SFLDG00358">
    <property type="entry name" value="Main_(cytGST)"/>
    <property type="match status" value="1"/>
</dbReference>
<dbReference type="InterPro" id="IPR036282">
    <property type="entry name" value="Glutathione-S-Trfase_C_sf"/>
</dbReference>
<gene>
    <name evidence="8" type="ORF">SHERM_11092</name>
</gene>
<organism evidence="8 9">
    <name type="scientific">Striga hermonthica</name>
    <name type="common">Purple witchweed</name>
    <name type="synonym">Buchnera hermonthica</name>
    <dbReference type="NCBI Taxonomy" id="68872"/>
    <lineage>
        <taxon>Eukaryota</taxon>
        <taxon>Viridiplantae</taxon>
        <taxon>Streptophyta</taxon>
        <taxon>Embryophyta</taxon>
        <taxon>Tracheophyta</taxon>
        <taxon>Spermatophyta</taxon>
        <taxon>Magnoliopsida</taxon>
        <taxon>eudicotyledons</taxon>
        <taxon>Gunneridae</taxon>
        <taxon>Pentapetalae</taxon>
        <taxon>asterids</taxon>
        <taxon>lamiids</taxon>
        <taxon>Lamiales</taxon>
        <taxon>Orobanchaceae</taxon>
        <taxon>Buchnereae</taxon>
        <taxon>Striga</taxon>
    </lineage>
</organism>
<evidence type="ECO:0000313" key="8">
    <source>
        <dbReference type="EMBL" id="CAA0808869.1"/>
    </source>
</evidence>
<dbReference type="PROSITE" id="PS50404">
    <property type="entry name" value="GST_NTER"/>
    <property type="match status" value="1"/>
</dbReference>
<reference evidence="8" key="1">
    <citation type="submission" date="2019-12" db="EMBL/GenBank/DDBJ databases">
        <authorList>
            <person name="Scholes J."/>
        </authorList>
    </citation>
    <scope>NUCLEOTIDE SEQUENCE</scope>
</reference>
<dbReference type="Pfam" id="PF02798">
    <property type="entry name" value="GST_N"/>
    <property type="match status" value="1"/>
</dbReference>
<dbReference type="InterPro" id="IPR004046">
    <property type="entry name" value="GST_C"/>
</dbReference>
<evidence type="ECO:0000259" key="6">
    <source>
        <dbReference type="PROSITE" id="PS50404"/>
    </source>
</evidence>
<dbReference type="GO" id="GO:0004364">
    <property type="term" value="F:glutathione transferase activity"/>
    <property type="evidence" value="ECO:0007669"/>
    <property type="project" value="UniProtKB-EC"/>
</dbReference>
<keyword evidence="9" id="KW-1185">Reference proteome</keyword>
<dbReference type="Gene3D" id="1.20.1050.10">
    <property type="match status" value="1"/>
</dbReference>
<dbReference type="InterPro" id="IPR004045">
    <property type="entry name" value="Glutathione_S-Trfase_N"/>
</dbReference>
<sequence length="250" mass="28576">MHPNQPTAAGKLVVDVVSANGSEDLSGQMAQELKLFRTWSSPYALRVVQALKIKGLEYETVFEDLKNKSASLLEYNPVHEKVPVLVHNGKPICESLVILEYVDEVWKQFPLLPRDPYDRAMARFWAKFGEDKVLLSIWGVFISKRKDLEEAIGQAIENLKFLENQLEGKKFFGGQTIGYLDIALGWMANLISILEEIADLKLVDPEIFPLLSAWMTDFADDPVIKECWPPRDKMVEKFKAMREPYLEKSE</sequence>
<dbReference type="PANTHER" id="PTHR11260">
    <property type="entry name" value="GLUTATHIONE S-TRANSFERASE, GST, SUPERFAMILY, GST DOMAIN CONTAINING"/>
    <property type="match status" value="1"/>
</dbReference>
<accession>A0A9N7R314</accession>
<protein>
    <recommendedName>
        <fullName evidence="5">Probable glutathione S-transferase</fullName>
        <ecNumber evidence="2">2.5.1.18</ecNumber>
    </recommendedName>
</protein>
<dbReference type="PANTHER" id="PTHR11260:SF762">
    <property type="entry name" value="GLUTATHIONE TRANSFERASE"/>
    <property type="match status" value="1"/>
</dbReference>
<dbReference type="PROSITE" id="PS50405">
    <property type="entry name" value="GST_CTER"/>
    <property type="match status" value="1"/>
</dbReference>
<dbReference type="Gene3D" id="3.40.30.10">
    <property type="entry name" value="Glutaredoxin"/>
    <property type="match status" value="1"/>
</dbReference>
<dbReference type="FunFam" id="1.20.1050.10:FF:000012">
    <property type="entry name" value="Tau class glutathione S-transferase"/>
    <property type="match status" value="1"/>
</dbReference>
<dbReference type="InterPro" id="IPR045074">
    <property type="entry name" value="GST_C_Tau"/>
</dbReference>
<proteinExistence type="inferred from homology"/>
<evidence type="ECO:0000256" key="4">
    <source>
        <dbReference type="ARBA" id="ARBA00047960"/>
    </source>
</evidence>
<dbReference type="SUPFAM" id="SSF52833">
    <property type="entry name" value="Thioredoxin-like"/>
    <property type="match status" value="1"/>
</dbReference>
<evidence type="ECO:0000259" key="7">
    <source>
        <dbReference type="PROSITE" id="PS50405"/>
    </source>
</evidence>
<dbReference type="EMBL" id="CACSLK010003174">
    <property type="protein sequence ID" value="CAA0808869.1"/>
    <property type="molecule type" value="Genomic_DNA"/>
</dbReference>
<dbReference type="Proteomes" id="UP001153555">
    <property type="component" value="Unassembled WGS sequence"/>
</dbReference>
<name>A0A9N7R314_STRHE</name>
<dbReference type="CDD" id="cd03185">
    <property type="entry name" value="GST_C_Tau"/>
    <property type="match status" value="1"/>
</dbReference>
<evidence type="ECO:0000256" key="3">
    <source>
        <dbReference type="ARBA" id="ARBA00022679"/>
    </source>
</evidence>
<dbReference type="SUPFAM" id="SSF47616">
    <property type="entry name" value="GST C-terminal domain-like"/>
    <property type="match status" value="1"/>
</dbReference>
<dbReference type="FunFam" id="3.40.30.10:FF:000014">
    <property type="entry name" value="Tau class glutathione S-transferase"/>
    <property type="match status" value="1"/>
</dbReference>
<comment type="caution">
    <text evidence="8">The sequence shown here is derived from an EMBL/GenBank/DDBJ whole genome shotgun (WGS) entry which is preliminary data.</text>
</comment>
<dbReference type="Pfam" id="PF00043">
    <property type="entry name" value="GST_C"/>
    <property type="match status" value="1"/>
</dbReference>
<dbReference type="SFLD" id="SFLDS00019">
    <property type="entry name" value="Glutathione_Transferase_(cytos"/>
    <property type="match status" value="1"/>
</dbReference>
<dbReference type="AlphaFoldDB" id="A0A9N7R314"/>
<dbReference type="EC" id="2.5.1.18" evidence="2"/>
<dbReference type="InterPro" id="IPR036249">
    <property type="entry name" value="Thioredoxin-like_sf"/>
</dbReference>
<keyword evidence="3" id="KW-0808">Transferase</keyword>
<dbReference type="SFLD" id="SFLDG01152">
    <property type="entry name" value="Main.3:_Omega-_and_Tau-like"/>
    <property type="match status" value="1"/>
</dbReference>
<evidence type="ECO:0000256" key="2">
    <source>
        <dbReference type="ARBA" id="ARBA00012452"/>
    </source>
</evidence>
<comment type="catalytic activity">
    <reaction evidence="4">
        <text>RX + glutathione = an S-substituted glutathione + a halide anion + H(+)</text>
        <dbReference type="Rhea" id="RHEA:16437"/>
        <dbReference type="ChEBI" id="CHEBI:15378"/>
        <dbReference type="ChEBI" id="CHEBI:16042"/>
        <dbReference type="ChEBI" id="CHEBI:17792"/>
        <dbReference type="ChEBI" id="CHEBI:57925"/>
        <dbReference type="ChEBI" id="CHEBI:90779"/>
        <dbReference type="EC" id="2.5.1.18"/>
    </reaction>
</comment>
<feature type="domain" description="GST N-terminal" evidence="6">
    <location>
        <begin position="31"/>
        <end position="110"/>
    </location>
</feature>